<dbReference type="EMBL" id="VJZA01000006">
    <property type="protein sequence ID" value="TVT24523.1"/>
    <property type="molecule type" value="Genomic_DNA"/>
</dbReference>
<dbReference type="RefSeq" id="WP_144634887.1">
    <property type="nucleotide sequence ID" value="NZ_BNAX01000011.1"/>
</dbReference>
<dbReference type="PANTHER" id="PTHR43877">
    <property type="entry name" value="AMINOALKYLPHOSPHONATE N-ACETYLTRANSFERASE-RELATED-RELATED"/>
    <property type="match status" value="1"/>
</dbReference>
<proteinExistence type="predicted"/>
<dbReference type="GO" id="GO:0016747">
    <property type="term" value="F:acyltransferase activity, transferring groups other than amino-acyl groups"/>
    <property type="evidence" value="ECO:0007669"/>
    <property type="project" value="InterPro"/>
</dbReference>
<dbReference type="Pfam" id="PF00583">
    <property type="entry name" value="Acetyltransf_1"/>
    <property type="match status" value="1"/>
</dbReference>
<evidence type="ECO:0000313" key="5">
    <source>
        <dbReference type="Proteomes" id="UP000318578"/>
    </source>
</evidence>
<comment type="caution">
    <text evidence="4">The sequence shown here is derived from an EMBL/GenBank/DDBJ whole genome shotgun (WGS) entry which is preliminary data.</text>
</comment>
<keyword evidence="2" id="KW-0012">Acyltransferase</keyword>
<evidence type="ECO:0000256" key="1">
    <source>
        <dbReference type="ARBA" id="ARBA00022679"/>
    </source>
</evidence>
<protein>
    <submittedName>
        <fullName evidence="4">GNAT family N-acetyltransferase</fullName>
    </submittedName>
</protein>
<dbReference type="PROSITE" id="PS51186">
    <property type="entry name" value="GNAT"/>
    <property type="match status" value="1"/>
</dbReference>
<dbReference type="OrthoDB" id="4322031at2"/>
<evidence type="ECO:0000256" key="2">
    <source>
        <dbReference type="ARBA" id="ARBA00023315"/>
    </source>
</evidence>
<dbReference type="InterPro" id="IPR000182">
    <property type="entry name" value="GNAT_dom"/>
</dbReference>
<evidence type="ECO:0000313" key="4">
    <source>
        <dbReference type="EMBL" id="TVT24523.1"/>
    </source>
</evidence>
<reference evidence="4 5" key="1">
    <citation type="submission" date="2019-07" db="EMBL/GenBank/DDBJ databases">
        <title>New species of Amycolatopsis and Streptomyces.</title>
        <authorList>
            <person name="Duangmal K."/>
            <person name="Teo W.F.A."/>
            <person name="Lipun K."/>
        </authorList>
    </citation>
    <scope>NUCLEOTIDE SEQUENCE [LARGE SCALE GENOMIC DNA]</scope>
    <source>
        <strain evidence="4 5">JCM 30562</strain>
    </source>
</reference>
<name>A0A558AJT9_9PSEU</name>
<dbReference type="AlphaFoldDB" id="A0A558AJT9"/>
<gene>
    <name evidence="4" type="ORF">FNH06_06000</name>
</gene>
<sequence>MSEPLRLGEADAGELLTLQRAAYVTEARAHGDLNLPPLVETLGQLLAVLRDPACFAWGIRLSGRLVASVRVLVRAGVGEVGRLVVAPDQQRRGLGRSMMRALEELLPPEVVTLRLFTGEHSSGPLALYASLGYRETRRTPEGSYEIVNFEKARPRSAAAGVVR</sequence>
<keyword evidence="5" id="KW-1185">Reference proteome</keyword>
<dbReference type="Proteomes" id="UP000318578">
    <property type="component" value="Unassembled WGS sequence"/>
</dbReference>
<dbReference type="InterPro" id="IPR050832">
    <property type="entry name" value="Bact_Acetyltransf"/>
</dbReference>
<feature type="domain" description="N-acetyltransferase" evidence="3">
    <location>
        <begin position="17"/>
        <end position="156"/>
    </location>
</feature>
<organism evidence="4 5">
    <name type="scientific">Amycolatopsis acidiphila</name>
    <dbReference type="NCBI Taxonomy" id="715473"/>
    <lineage>
        <taxon>Bacteria</taxon>
        <taxon>Bacillati</taxon>
        <taxon>Actinomycetota</taxon>
        <taxon>Actinomycetes</taxon>
        <taxon>Pseudonocardiales</taxon>
        <taxon>Pseudonocardiaceae</taxon>
        <taxon>Amycolatopsis</taxon>
    </lineage>
</organism>
<dbReference type="Gene3D" id="3.40.630.30">
    <property type="match status" value="1"/>
</dbReference>
<dbReference type="InterPro" id="IPR016181">
    <property type="entry name" value="Acyl_CoA_acyltransferase"/>
</dbReference>
<dbReference type="CDD" id="cd04301">
    <property type="entry name" value="NAT_SF"/>
    <property type="match status" value="1"/>
</dbReference>
<dbReference type="SUPFAM" id="SSF55729">
    <property type="entry name" value="Acyl-CoA N-acyltransferases (Nat)"/>
    <property type="match status" value="1"/>
</dbReference>
<keyword evidence="1 4" id="KW-0808">Transferase</keyword>
<evidence type="ECO:0000259" key="3">
    <source>
        <dbReference type="PROSITE" id="PS51186"/>
    </source>
</evidence>
<accession>A0A558AJT9</accession>